<evidence type="ECO:0000256" key="5">
    <source>
        <dbReference type="PROSITE-ProRule" id="PRU00277"/>
    </source>
</evidence>
<feature type="domain" description="PPIase FKBP-type" evidence="7">
    <location>
        <begin position="89"/>
        <end position="180"/>
    </location>
</feature>
<dbReference type="GO" id="GO:0005737">
    <property type="term" value="C:cytoplasm"/>
    <property type="evidence" value="ECO:0007669"/>
    <property type="project" value="TreeGrafter"/>
</dbReference>
<evidence type="ECO:0000313" key="9">
    <source>
        <dbReference type="EMBL" id="KAL1514816.1"/>
    </source>
</evidence>
<reference evidence="9 10" key="1">
    <citation type="journal article" date="2024" name="Science">
        <title>Giant polyketide synthase enzymes in the biosynthesis of giant marine polyether toxins.</title>
        <authorList>
            <person name="Fallon T.R."/>
            <person name="Shende V.V."/>
            <person name="Wierzbicki I.H."/>
            <person name="Pendleton A.L."/>
            <person name="Watervoot N.F."/>
            <person name="Auber R.P."/>
            <person name="Gonzalez D.J."/>
            <person name="Wisecaver J.H."/>
            <person name="Moore B.S."/>
        </authorList>
    </citation>
    <scope>NUCLEOTIDE SEQUENCE [LARGE SCALE GENOMIC DNA]</scope>
    <source>
        <strain evidence="9 10">12B1</strain>
    </source>
</reference>
<dbReference type="Gene3D" id="2.60.120.650">
    <property type="entry name" value="Cupin"/>
    <property type="match status" value="1"/>
</dbReference>
<evidence type="ECO:0000259" key="8">
    <source>
        <dbReference type="PROSITE" id="PS51184"/>
    </source>
</evidence>
<proteinExistence type="predicted"/>
<dbReference type="SUPFAM" id="SSF51197">
    <property type="entry name" value="Clavaminate synthase-like"/>
    <property type="match status" value="1"/>
</dbReference>
<dbReference type="AlphaFoldDB" id="A0AB34J8C2"/>
<evidence type="ECO:0000256" key="2">
    <source>
        <dbReference type="ARBA" id="ARBA00013194"/>
    </source>
</evidence>
<dbReference type="SMART" id="SM00558">
    <property type="entry name" value="JmjC"/>
    <property type="match status" value="1"/>
</dbReference>
<evidence type="ECO:0000256" key="4">
    <source>
        <dbReference type="ARBA" id="ARBA00023235"/>
    </source>
</evidence>
<dbReference type="Gene3D" id="3.10.50.40">
    <property type="match status" value="1"/>
</dbReference>
<comment type="catalytic activity">
    <reaction evidence="1 5">
        <text>[protein]-peptidylproline (omega=180) = [protein]-peptidylproline (omega=0)</text>
        <dbReference type="Rhea" id="RHEA:16237"/>
        <dbReference type="Rhea" id="RHEA-COMP:10747"/>
        <dbReference type="Rhea" id="RHEA-COMP:10748"/>
        <dbReference type="ChEBI" id="CHEBI:83833"/>
        <dbReference type="ChEBI" id="CHEBI:83834"/>
        <dbReference type="EC" id="5.2.1.8"/>
    </reaction>
</comment>
<evidence type="ECO:0000256" key="3">
    <source>
        <dbReference type="ARBA" id="ARBA00023110"/>
    </source>
</evidence>
<dbReference type="Pfam" id="PF00254">
    <property type="entry name" value="FKBP_C"/>
    <property type="match status" value="1"/>
</dbReference>
<keyword evidence="4 5" id="KW-0413">Isomerase</keyword>
<dbReference type="Pfam" id="PF13621">
    <property type="entry name" value="Cupin_8"/>
    <property type="match status" value="1"/>
</dbReference>
<dbReference type="GO" id="GO:0003755">
    <property type="term" value="F:peptidyl-prolyl cis-trans isomerase activity"/>
    <property type="evidence" value="ECO:0007669"/>
    <property type="project" value="UniProtKB-KW"/>
</dbReference>
<sequence>MAACVRSARAREEWQLPLAWQPRSLAAPSSSPQPPSRLCAAAEHQTLPAFCLPTPATAPASPPRRCFPQYGQLWVEPLHEGDGLLPQAGEAVSVHYSTLLAASGSCIDTSRCQRERTPMRVVIGAHDVVPGLEAGLQTLSLGAVARIHCPASLGYGELGGGHAVPPNADLVFEVEVVEMSARRVERPRTTRELRALFQERALKPIARLPPHSMRVVPRPREKSERRARNAVWLVVLQSRPSDLSPHSSSHHSLDLLPPHHGQMYTPTPLFPTSIALEPSSPAEHHTPPLLAPASRSPCAPLLSHDTGSDDDATAAAEHAPLVAEMAWVRRLRPAAPLPTAETSTFFALVERVGPRAFEAALRSRDAAALLPRTLPIRRVPHGSGWSSKYPSECVVLTGERRDWPGFRWGWSFWEGRCGDDIVVSKQRAPIFDSDECGDTVCAESSLREYIRYARAAHATPSAPTRMPLLYMNGWEVFKDHPELWTPDFDKIPGTIENQTAVEYRSIMAKLGQSTASEDVLPHVRTYCKLFVGAAGVVTRMHQDNHWAHAWLSQVRGRKLYVVCSPKDSSKMRAAGKSADEGGTTREARFDPLDPQQLGERLDAGLQVYATILEPGETIVAPNGWWHYAVSLTPTITLMCNFWDQANVKGLHRMLLKDLKPQPCVEKLANRRVYSVAHRPYVYIREGPSRTQRALGVAAYGTRVEVDQECAGWLHICSSSAADGVQGWVMLDGASTGLGRLLDPCIS</sequence>
<dbReference type="SUPFAM" id="SSF54534">
    <property type="entry name" value="FKBP-like"/>
    <property type="match status" value="1"/>
</dbReference>
<dbReference type="InterPro" id="IPR003347">
    <property type="entry name" value="JmjC_dom"/>
</dbReference>
<dbReference type="InterPro" id="IPR046357">
    <property type="entry name" value="PPIase_dom_sf"/>
</dbReference>
<dbReference type="PANTHER" id="PTHR10516:SF443">
    <property type="entry name" value="FK506-BINDING PROTEIN 59-RELATED"/>
    <property type="match status" value="1"/>
</dbReference>
<dbReference type="PROSITE" id="PS51184">
    <property type="entry name" value="JMJC"/>
    <property type="match status" value="1"/>
</dbReference>
<dbReference type="Gene3D" id="2.30.30.40">
    <property type="entry name" value="SH3 Domains"/>
    <property type="match status" value="1"/>
</dbReference>
<comment type="caution">
    <text evidence="9">The sequence shown here is derived from an EMBL/GenBank/DDBJ whole genome shotgun (WGS) entry which is preliminary data.</text>
</comment>
<dbReference type="InterPro" id="IPR041667">
    <property type="entry name" value="Cupin_8"/>
</dbReference>
<evidence type="ECO:0000259" key="7">
    <source>
        <dbReference type="PROSITE" id="PS50059"/>
    </source>
</evidence>
<keyword evidence="10" id="KW-1185">Reference proteome</keyword>
<feature type="region of interest" description="Disordered" evidence="6">
    <location>
        <begin position="240"/>
        <end position="312"/>
    </location>
</feature>
<accession>A0AB34J8C2</accession>
<evidence type="ECO:0000313" key="10">
    <source>
        <dbReference type="Proteomes" id="UP001515480"/>
    </source>
</evidence>
<evidence type="ECO:0000256" key="6">
    <source>
        <dbReference type="SAM" id="MobiDB-lite"/>
    </source>
</evidence>
<gene>
    <name evidence="9" type="ORF">AB1Y20_003901</name>
</gene>
<organism evidence="9 10">
    <name type="scientific">Prymnesium parvum</name>
    <name type="common">Toxic golden alga</name>
    <dbReference type="NCBI Taxonomy" id="97485"/>
    <lineage>
        <taxon>Eukaryota</taxon>
        <taxon>Haptista</taxon>
        <taxon>Haptophyta</taxon>
        <taxon>Prymnesiophyceae</taxon>
        <taxon>Prymnesiales</taxon>
        <taxon>Prymnesiaceae</taxon>
        <taxon>Prymnesium</taxon>
    </lineage>
</organism>
<keyword evidence="3 5" id="KW-0697">Rotamase</keyword>
<dbReference type="PANTHER" id="PTHR10516">
    <property type="entry name" value="PEPTIDYL-PROLYL CIS-TRANS ISOMERASE"/>
    <property type="match status" value="1"/>
</dbReference>
<dbReference type="InterPro" id="IPR001179">
    <property type="entry name" value="PPIase_FKBP_dom"/>
</dbReference>
<dbReference type="EC" id="5.2.1.8" evidence="2 5"/>
<feature type="domain" description="JmjC" evidence="8">
    <location>
        <begin position="499"/>
        <end position="658"/>
    </location>
</feature>
<evidence type="ECO:0000256" key="1">
    <source>
        <dbReference type="ARBA" id="ARBA00000971"/>
    </source>
</evidence>
<dbReference type="Proteomes" id="UP001515480">
    <property type="component" value="Unassembled WGS sequence"/>
</dbReference>
<name>A0AB34J8C2_PRYPA</name>
<protein>
    <recommendedName>
        <fullName evidence="2 5">peptidylprolyl isomerase</fullName>
        <ecNumber evidence="2 5">5.2.1.8</ecNumber>
    </recommendedName>
</protein>
<dbReference type="EMBL" id="JBGBPQ010000012">
    <property type="protein sequence ID" value="KAL1514816.1"/>
    <property type="molecule type" value="Genomic_DNA"/>
</dbReference>
<dbReference type="InterPro" id="IPR050689">
    <property type="entry name" value="FKBP-type_PPIase"/>
</dbReference>
<dbReference type="PROSITE" id="PS50059">
    <property type="entry name" value="FKBP_PPIASE"/>
    <property type="match status" value="1"/>
</dbReference>